<feature type="chain" id="PRO_5046771811" evidence="13">
    <location>
        <begin position="26"/>
        <end position="1370"/>
    </location>
</feature>
<evidence type="ECO:0000256" key="13">
    <source>
        <dbReference type="SAM" id="SignalP"/>
    </source>
</evidence>
<evidence type="ECO:0000313" key="16">
    <source>
        <dbReference type="Proteomes" id="UP001145742"/>
    </source>
</evidence>
<feature type="transmembrane region" description="Helical" evidence="12">
    <location>
        <begin position="398"/>
        <end position="419"/>
    </location>
</feature>
<feature type="region of interest" description="Disordered" evidence="11">
    <location>
        <begin position="628"/>
        <end position="919"/>
    </location>
</feature>
<keyword evidence="10" id="KW-0807">Transducer</keyword>
<dbReference type="PANTHER" id="PTHR32546">
    <property type="entry name" value="G-PROTEIN COUPLED RECEPTOR 158-RELATED"/>
    <property type="match status" value="1"/>
</dbReference>
<feature type="transmembrane region" description="Helical" evidence="12">
    <location>
        <begin position="358"/>
        <end position="377"/>
    </location>
</feature>
<keyword evidence="6" id="KW-0297">G-protein coupled receptor</keyword>
<evidence type="ECO:0000256" key="5">
    <source>
        <dbReference type="ARBA" id="ARBA00022989"/>
    </source>
</evidence>
<keyword evidence="13" id="KW-0732">Signal</keyword>
<reference evidence="15" key="1">
    <citation type="submission" date="2019-10" db="EMBL/GenBank/DDBJ databases">
        <authorList>
            <person name="Soares A.E.R."/>
            <person name="Aleixo A."/>
            <person name="Schneider P."/>
            <person name="Miyaki C.Y."/>
            <person name="Schneider M.P."/>
            <person name="Mello C."/>
            <person name="Vasconcelos A.T.R."/>
        </authorList>
    </citation>
    <scope>NUCLEOTIDE SEQUENCE</scope>
    <source>
        <tissue evidence="15">Muscle</tissue>
    </source>
</reference>
<feature type="signal peptide" evidence="13">
    <location>
        <begin position="1"/>
        <end position="25"/>
    </location>
</feature>
<comment type="similarity">
    <text evidence="2">Belongs to the G-protein coupled receptor 3 family.</text>
</comment>
<comment type="subcellular location">
    <subcellularLocation>
        <location evidence="1">Cell membrane</location>
        <topology evidence="1">Multi-pass membrane protein</topology>
    </subcellularLocation>
</comment>
<feature type="compositionally biased region" description="Basic residues" evidence="11">
    <location>
        <begin position="981"/>
        <end position="990"/>
    </location>
</feature>
<protein>
    <submittedName>
        <fullName evidence="15">G-protein coupled receptor 179</fullName>
    </submittedName>
</protein>
<keyword evidence="7 12" id="KW-0472">Membrane</keyword>
<feature type="region of interest" description="Disordered" evidence="11">
    <location>
        <begin position="939"/>
        <end position="1370"/>
    </location>
</feature>
<evidence type="ECO:0000256" key="2">
    <source>
        <dbReference type="ARBA" id="ARBA00007242"/>
    </source>
</evidence>
<evidence type="ECO:0000259" key="14">
    <source>
        <dbReference type="PROSITE" id="PS50259"/>
    </source>
</evidence>
<keyword evidence="3" id="KW-1003">Cell membrane</keyword>
<dbReference type="Proteomes" id="UP001145742">
    <property type="component" value="Unassembled WGS sequence"/>
</dbReference>
<feature type="transmembrane region" description="Helical" evidence="12">
    <location>
        <begin position="324"/>
        <end position="346"/>
    </location>
</feature>
<dbReference type="InterPro" id="IPR017978">
    <property type="entry name" value="GPCR_3_C"/>
</dbReference>
<feature type="transmembrane region" description="Helical" evidence="12">
    <location>
        <begin position="452"/>
        <end position="472"/>
    </location>
</feature>
<feature type="compositionally biased region" description="Basic and acidic residues" evidence="11">
    <location>
        <begin position="659"/>
        <end position="676"/>
    </location>
</feature>
<evidence type="ECO:0000256" key="11">
    <source>
        <dbReference type="SAM" id="MobiDB-lite"/>
    </source>
</evidence>
<keyword evidence="16" id="KW-1185">Reference proteome</keyword>
<feature type="compositionally biased region" description="Polar residues" evidence="11">
    <location>
        <begin position="1354"/>
        <end position="1364"/>
    </location>
</feature>
<keyword evidence="8 15" id="KW-0675">Receptor</keyword>
<keyword evidence="9" id="KW-0325">Glycoprotein</keyword>
<evidence type="ECO:0000256" key="1">
    <source>
        <dbReference type="ARBA" id="ARBA00004651"/>
    </source>
</evidence>
<keyword evidence="4 12" id="KW-0812">Transmembrane</keyword>
<comment type="caution">
    <text evidence="15">The sequence shown here is derived from an EMBL/GenBank/DDBJ whole genome shotgun (WGS) entry which is preliminary data.</text>
</comment>
<evidence type="ECO:0000313" key="15">
    <source>
        <dbReference type="EMBL" id="KAJ7411681.1"/>
    </source>
</evidence>
<accession>A0ABQ9D497</accession>
<feature type="transmembrane region" description="Helical" evidence="12">
    <location>
        <begin position="516"/>
        <end position="536"/>
    </location>
</feature>
<evidence type="ECO:0000256" key="10">
    <source>
        <dbReference type="ARBA" id="ARBA00023224"/>
    </source>
</evidence>
<evidence type="ECO:0000256" key="8">
    <source>
        <dbReference type="ARBA" id="ARBA00023170"/>
    </source>
</evidence>
<feature type="compositionally biased region" description="Basic residues" evidence="11">
    <location>
        <begin position="677"/>
        <end position="686"/>
    </location>
</feature>
<evidence type="ECO:0000256" key="3">
    <source>
        <dbReference type="ARBA" id="ARBA00022475"/>
    </source>
</evidence>
<keyword evidence="5 12" id="KW-1133">Transmembrane helix</keyword>
<dbReference type="PANTHER" id="PTHR32546:SF7">
    <property type="entry name" value="G-PROTEIN COUPLED RECEPTOR 179-RELATED"/>
    <property type="match status" value="1"/>
</dbReference>
<dbReference type="Pfam" id="PF00003">
    <property type="entry name" value="7tm_3"/>
    <property type="match status" value="1"/>
</dbReference>
<evidence type="ECO:0000256" key="12">
    <source>
        <dbReference type="SAM" id="Phobius"/>
    </source>
</evidence>
<evidence type="ECO:0000256" key="6">
    <source>
        <dbReference type="ARBA" id="ARBA00023040"/>
    </source>
</evidence>
<feature type="compositionally biased region" description="Basic and acidic residues" evidence="11">
    <location>
        <begin position="1033"/>
        <end position="1043"/>
    </location>
</feature>
<dbReference type="PROSITE" id="PS50259">
    <property type="entry name" value="G_PROTEIN_RECEP_F3_4"/>
    <property type="match status" value="1"/>
</dbReference>
<dbReference type="EMBL" id="WHWB01034297">
    <property type="protein sequence ID" value="KAJ7411681.1"/>
    <property type="molecule type" value="Genomic_DNA"/>
</dbReference>
<feature type="compositionally biased region" description="Basic and acidic residues" evidence="11">
    <location>
        <begin position="991"/>
        <end position="1011"/>
    </location>
</feature>
<dbReference type="InterPro" id="IPR043458">
    <property type="entry name" value="GPR158/179"/>
</dbReference>
<gene>
    <name evidence="15" type="ORF">WISP_101633</name>
</gene>
<evidence type="ECO:0000256" key="4">
    <source>
        <dbReference type="ARBA" id="ARBA00022692"/>
    </source>
</evidence>
<feature type="domain" description="G-protein coupled receptors family 3 profile" evidence="14">
    <location>
        <begin position="314"/>
        <end position="538"/>
    </location>
</feature>
<evidence type="ECO:0000256" key="9">
    <source>
        <dbReference type="ARBA" id="ARBA00023180"/>
    </source>
</evidence>
<organism evidence="15 16">
    <name type="scientific">Willisornis vidua</name>
    <name type="common">Xingu scale-backed antbird</name>
    <dbReference type="NCBI Taxonomy" id="1566151"/>
    <lineage>
        <taxon>Eukaryota</taxon>
        <taxon>Metazoa</taxon>
        <taxon>Chordata</taxon>
        <taxon>Craniata</taxon>
        <taxon>Vertebrata</taxon>
        <taxon>Euteleostomi</taxon>
        <taxon>Archelosauria</taxon>
        <taxon>Archosauria</taxon>
        <taxon>Dinosauria</taxon>
        <taxon>Saurischia</taxon>
        <taxon>Theropoda</taxon>
        <taxon>Coelurosauria</taxon>
        <taxon>Aves</taxon>
        <taxon>Neognathae</taxon>
        <taxon>Neoaves</taxon>
        <taxon>Telluraves</taxon>
        <taxon>Australaves</taxon>
        <taxon>Passeriformes</taxon>
        <taxon>Thamnophilidae</taxon>
        <taxon>Willisornis</taxon>
    </lineage>
</organism>
<proteinExistence type="inferred from homology"/>
<dbReference type="CDD" id="cd15293">
    <property type="entry name" value="7tmC_GPR158-like"/>
    <property type="match status" value="1"/>
</dbReference>
<feature type="compositionally biased region" description="Low complexity" evidence="11">
    <location>
        <begin position="40"/>
        <end position="55"/>
    </location>
</feature>
<name>A0ABQ9D497_9PASS</name>
<feature type="region of interest" description="Disordered" evidence="11">
    <location>
        <begin position="25"/>
        <end position="55"/>
    </location>
</feature>
<sequence>MGPRRWPLLWGVRALLLHIAVLTAGQRPQERPPRPPGWSPGPSSSWAPTLEPGAPGDAEGAAAALAFLRTGDAQRLARANCSGGVAAGPPGPGPPPALRAALRAAPEALAHAANFLNMLFQTNDIREASVAEDVEWYQALVRSLAEGHPWVRRAVLALDAHPLAPKPRLMLQATKGDGQILLQDVSAAAPSLGNLSWDNEWFNALKSQRTPALRKRVLSNDLRSMETPKWQRGDSYVGDSSHVRWSPPFLECRDGRFVPTWAVTLSSAFYGLKPDLSPEFKGVLRVDVELRDVAIDQCASGPGWFSDTHRCDLNSTQRIRASGIILLETILFGSLLLYFPVFILYFKPSIFRCIVLRWVRMFGFATVYGTITLKLYRVLKVFLSRTAQRAPYVSSGRVLRMLAPILLLVLWFLAAWTIGMLENINKNIPLVIRTQTTHGLHFYICGHDCWDYMMVIAEMLFLLWGSFLCYATRAVPSAFHEPRYMGIALHNELMISAAFHVVRFIIVPSLHPDWTLLLFFAHTHGTITMTLALLFIPKFLHTGSPLREEITAEVYEDELDMRRSGSCLNSSIASAWSEHSLDPDDIREELKKLYRQLEVHKTWRMAANNPHLPRRRSSRRSLARSILRRGTADLPDGSSSRRSSAGDRLGTSARHGPSAKRDTGGSGSRMRDEGSRRRSSALRKSRSSSTDGPPRVSPTNSILLPEEPSPGREMMAGSLERSDSDSLDSAPLVCRSASAQNLSGHWRRPPARAPLLQKSHSVVSGAREEALLAASRAAREEWHTSRQLSAPASGYPPRHGPPKDTRKPKGPAKSCSQEDTSALGDAKVQKHVTYAPIKSVSMDSTHPPRKVRVAVRKTPPVPPVRYQSLGRHSVPAGECLEPAEPPPDPPALAGETEGTPEGHPRHTDPTVGKGGLQVPAPISAQVCPWELIQDEILSRKQKAAEAADSGTAGDTEATAPSHRPPSQKTFRSLGLAIKALNRSRGKSILKGKRESEGSLRKRGSSRREKSSLAEASALSLGGISQDPTAKSPEGSRQRPEPPTRGHTVPCQQNNNAATPGEATGWGDSGTEGQWDSLALGTGGGDKVAEQPSTPWGDADAGGGLEPPLGVHKVPPSTGHQGGAEHPCETLEVASRGKTAPGVELGKDVPAVGPGKDIPAVGPGKDVPAVTLEEGRAEGLQGTSGSIQPQDHWEKEQPPAKPTPSSPQASTPQRAAREKPQAGLCPAGSLGMPVGRGALLRQEAIAPHEDSGIPEGEESPAKALEKGSSQPEPLGPGETQEQGRTVRAQICPWDTEGAQPEQERQEGERERIRPKSLGVPSRSSLAAAGQPWGSASTREAPPKAAPRGLEPPEVSSRSPASTRASLLQVHI</sequence>
<evidence type="ECO:0000256" key="7">
    <source>
        <dbReference type="ARBA" id="ARBA00023136"/>
    </source>
</evidence>
<feature type="compositionally biased region" description="Basic and acidic residues" evidence="11">
    <location>
        <begin position="1300"/>
        <end position="1312"/>
    </location>
</feature>